<proteinExistence type="predicted"/>
<evidence type="ECO:0000313" key="1">
    <source>
        <dbReference type="EMBL" id="KAJ2903343.1"/>
    </source>
</evidence>
<sequence length="231" mass="25344">MNLDFSQIHISTHTAVAMESFNISANPGTDIWKKPPKEDIFNAASYAHRRPPLVAPVSNTVTKPLATFESARVSFSAKWSSQYDQAGLLLAFHPPGTAAPEGEGVAKPAKWIKTGLEMYNSVPRIGTVACDSWADWSLSPVQKDGDADDGVITVSIERENTDGFGHGIWVYQVVGEEKHPLREITWGFASPEMDGWDLSVSAFAARPHDKTEEALDVKFQGMEVVWGEEDV</sequence>
<protein>
    <submittedName>
        <fullName evidence="1">Uncharacterized protein</fullName>
    </submittedName>
</protein>
<dbReference type="Gene3D" id="2.60.120.200">
    <property type="match status" value="1"/>
</dbReference>
<name>A0AAD5S117_9PEZI</name>
<organism evidence="1 2">
    <name type="scientific">Zalerion maritima</name>
    <dbReference type="NCBI Taxonomy" id="339359"/>
    <lineage>
        <taxon>Eukaryota</taxon>
        <taxon>Fungi</taxon>
        <taxon>Dikarya</taxon>
        <taxon>Ascomycota</taxon>
        <taxon>Pezizomycotina</taxon>
        <taxon>Sordariomycetes</taxon>
        <taxon>Lulworthiomycetidae</taxon>
        <taxon>Lulworthiales</taxon>
        <taxon>Lulworthiaceae</taxon>
        <taxon>Zalerion</taxon>
    </lineage>
</organism>
<keyword evidence="2" id="KW-1185">Reference proteome</keyword>
<dbReference type="EMBL" id="JAKWBI020000084">
    <property type="protein sequence ID" value="KAJ2903343.1"/>
    <property type="molecule type" value="Genomic_DNA"/>
</dbReference>
<dbReference type="Pfam" id="PF07081">
    <property type="entry name" value="DUF1349"/>
    <property type="match status" value="1"/>
</dbReference>
<dbReference type="AlphaFoldDB" id="A0AAD5S117"/>
<reference evidence="1" key="1">
    <citation type="submission" date="2022-07" db="EMBL/GenBank/DDBJ databases">
        <title>Draft genome sequence of Zalerion maritima ATCC 34329, a (micro)plastics degrading marine fungus.</title>
        <authorList>
            <person name="Paco A."/>
            <person name="Goncalves M.F.M."/>
            <person name="Rocha-Santos T.A.P."/>
            <person name="Alves A."/>
        </authorList>
    </citation>
    <scope>NUCLEOTIDE SEQUENCE</scope>
    <source>
        <strain evidence="1">ATCC 34329</strain>
    </source>
</reference>
<dbReference type="PANTHER" id="PTHR35332:SF2">
    <property type="entry name" value="REGULATION OF ENOLASE PROTEIN 1"/>
    <property type="match status" value="1"/>
</dbReference>
<comment type="caution">
    <text evidence="1">The sequence shown here is derived from an EMBL/GenBank/DDBJ whole genome shotgun (WGS) entry which is preliminary data.</text>
</comment>
<dbReference type="Proteomes" id="UP001201980">
    <property type="component" value="Unassembled WGS sequence"/>
</dbReference>
<dbReference type="PANTHER" id="PTHR35332">
    <property type="entry name" value="REGULATION OF ENOLASE PROTEIN 1"/>
    <property type="match status" value="1"/>
</dbReference>
<accession>A0AAD5S117</accession>
<evidence type="ECO:0000313" key="2">
    <source>
        <dbReference type="Proteomes" id="UP001201980"/>
    </source>
</evidence>
<gene>
    <name evidence="1" type="ORF">MKZ38_010094</name>
</gene>
<dbReference type="InterPro" id="IPR009784">
    <property type="entry name" value="DUF1349"/>
</dbReference>